<dbReference type="OMA" id="PCFFLAP"/>
<evidence type="ECO:0000313" key="3">
    <source>
        <dbReference type="Proteomes" id="UP000027238"/>
    </source>
</evidence>
<proteinExistence type="predicted"/>
<dbReference type="OrthoDB" id="4824153at2759"/>
<sequence length="246" mass="28202">MCWRKQTIYTACRHSRIEEITCDDAKRRRRGHAQPAASPSTTSSRREQDRRSPWLVLFCPCFFLAPAAPPEEERCRLKPTLEPLNGKCPRCLEEEANAAVCSGPGVVGQEEEDNDESPPPRPEDIIVGAIRRHGFIGDKHLHATGRPVSRDAYGDAGPRRGCSGPSSRSRRGGTDPAEARRARRPLYKNIRYEKAVRRERLRQEQRNTEGYENHSRHKQRTPGYRSGNQGEDQDQETKWFYGRLRR</sequence>
<keyword evidence="3" id="KW-1185">Reference proteome</keyword>
<feature type="region of interest" description="Disordered" evidence="1">
    <location>
        <begin position="138"/>
        <end position="246"/>
    </location>
</feature>
<evidence type="ECO:0000256" key="1">
    <source>
        <dbReference type="SAM" id="MobiDB-lite"/>
    </source>
</evidence>
<feature type="compositionally biased region" description="Basic and acidic residues" evidence="1">
    <location>
        <begin position="190"/>
        <end position="214"/>
    </location>
</feature>
<dbReference type="AlphaFoldDB" id="A0A066WZQ6"/>
<dbReference type="eggNOG" id="ENOG502THRW">
    <property type="taxonomic scope" value="Eukaryota"/>
</dbReference>
<name>A0A066WZQ6_COLSU</name>
<dbReference type="EMBL" id="JMSE01001327">
    <property type="protein sequence ID" value="KDN62388.1"/>
    <property type="molecule type" value="Genomic_DNA"/>
</dbReference>
<dbReference type="Proteomes" id="UP000027238">
    <property type="component" value="Unassembled WGS sequence"/>
</dbReference>
<gene>
    <name evidence="2" type="ORF">CSUB01_02418</name>
</gene>
<feature type="region of interest" description="Disordered" evidence="1">
    <location>
        <begin position="25"/>
        <end position="49"/>
    </location>
</feature>
<evidence type="ECO:0000313" key="2">
    <source>
        <dbReference type="EMBL" id="KDN62388.1"/>
    </source>
</evidence>
<protein>
    <submittedName>
        <fullName evidence="2">Uncharacterized protein</fullName>
    </submittedName>
</protein>
<organism evidence="2 3">
    <name type="scientific">Colletotrichum sublineola</name>
    <name type="common">Sorghum anthracnose fungus</name>
    <dbReference type="NCBI Taxonomy" id="1173701"/>
    <lineage>
        <taxon>Eukaryota</taxon>
        <taxon>Fungi</taxon>
        <taxon>Dikarya</taxon>
        <taxon>Ascomycota</taxon>
        <taxon>Pezizomycotina</taxon>
        <taxon>Sordariomycetes</taxon>
        <taxon>Hypocreomycetidae</taxon>
        <taxon>Glomerellales</taxon>
        <taxon>Glomerellaceae</taxon>
        <taxon>Colletotrichum</taxon>
        <taxon>Colletotrichum graminicola species complex</taxon>
    </lineage>
</organism>
<reference evidence="3" key="1">
    <citation type="journal article" date="2014" name="Genome Announc.">
        <title>Draft genome sequence of Colletotrichum sublineola, a destructive pathogen of cultivated sorghum.</title>
        <authorList>
            <person name="Baroncelli R."/>
            <person name="Sanz-Martin J.M."/>
            <person name="Rech G.E."/>
            <person name="Sukno S.A."/>
            <person name="Thon M.R."/>
        </authorList>
    </citation>
    <scope>NUCLEOTIDE SEQUENCE [LARGE SCALE GENOMIC DNA]</scope>
    <source>
        <strain evidence="3">TX430BB</strain>
    </source>
</reference>
<feature type="region of interest" description="Disordered" evidence="1">
    <location>
        <begin position="104"/>
        <end position="124"/>
    </location>
</feature>
<comment type="caution">
    <text evidence="2">The sequence shown here is derived from an EMBL/GenBank/DDBJ whole genome shotgun (WGS) entry which is preliminary data.</text>
</comment>
<accession>A0A066WZQ6</accession>
<dbReference type="HOGENOM" id="CLU_068490_0_0_1"/>